<keyword evidence="1" id="KW-1133">Transmembrane helix</keyword>
<proteinExistence type="predicted"/>
<dbReference type="AlphaFoldDB" id="A0A5Q4Z5V8"/>
<keyword evidence="1" id="KW-0472">Membrane</keyword>
<dbReference type="KEGG" id="pdio:PDMSB3_0825"/>
<accession>A0A5Q4Z5V8</accession>
<evidence type="ECO:0000256" key="1">
    <source>
        <dbReference type="SAM" id="Phobius"/>
    </source>
</evidence>
<feature type="transmembrane region" description="Helical" evidence="1">
    <location>
        <begin position="7"/>
        <end position="24"/>
    </location>
</feature>
<keyword evidence="3" id="KW-1185">Reference proteome</keyword>
<dbReference type="Proteomes" id="UP000325811">
    <property type="component" value="Chromosome I"/>
</dbReference>
<keyword evidence="1" id="KW-0812">Transmembrane</keyword>
<organism evidence="2 3">
    <name type="scientific">Paraburkholderia dioscoreae</name>
    <dbReference type="NCBI Taxonomy" id="2604047"/>
    <lineage>
        <taxon>Bacteria</taxon>
        <taxon>Pseudomonadati</taxon>
        <taxon>Pseudomonadota</taxon>
        <taxon>Betaproteobacteria</taxon>
        <taxon>Burkholderiales</taxon>
        <taxon>Burkholderiaceae</taxon>
        <taxon>Paraburkholderia</taxon>
    </lineage>
</organism>
<name>A0A5Q4Z5V8_9BURK</name>
<sequence>MGYLRCFGWWFFGFVLCFGFGFGFGLSLSSLWSISVAPVRGGTHFLCGRKESKQRKRLTPLILKRGPRTATVVAHLESVFSHIQPQ</sequence>
<evidence type="ECO:0000313" key="2">
    <source>
        <dbReference type="EMBL" id="VVD27287.1"/>
    </source>
</evidence>
<protein>
    <submittedName>
        <fullName evidence="2">Uncharacterized protein</fullName>
    </submittedName>
</protein>
<gene>
    <name evidence="2" type="ORF">PDMSB3_0825</name>
</gene>
<dbReference type="EMBL" id="LR699553">
    <property type="protein sequence ID" value="VVD27287.1"/>
    <property type="molecule type" value="Genomic_DNA"/>
</dbReference>
<reference evidence="2 3" key="1">
    <citation type="submission" date="2019-08" db="EMBL/GenBank/DDBJ databases">
        <authorList>
            <person name="Herpell B J."/>
        </authorList>
    </citation>
    <scope>NUCLEOTIDE SEQUENCE [LARGE SCALE GENOMIC DNA]</scope>
    <source>
        <strain evidence="3">Msb3</strain>
    </source>
</reference>
<evidence type="ECO:0000313" key="3">
    <source>
        <dbReference type="Proteomes" id="UP000325811"/>
    </source>
</evidence>